<dbReference type="PANTHER" id="PTHR47723:SF19">
    <property type="entry name" value="POLYNUCLEOTIDYL TRANSFERASE, RIBONUCLEASE H-LIKE SUPERFAMILY PROTEIN"/>
    <property type="match status" value="1"/>
</dbReference>
<dbReference type="Gramene" id="QL08p005786:mrna">
    <property type="protein sequence ID" value="QL08p005786:mrna"/>
    <property type="gene ID" value="QL08p005786"/>
</dbReference>
<dbReference type="Pfam" id="PF13456">
    <property type="entry name" value="RVT_3"/>
    <property type="match status" value="1"/>
</dbReference>
<dbReference type="AlphaFoldDB" id="A0A7N2M8M5"/>
<dbReference type="InterPro" id="IPR002156">
    <property type="entry name" value="RNaseH_domain"/>
</dbReference>
<reference evidence="2" key="2">
    <citation type="submission" date="2021-01" db="UniProtKB">
        <authorList>
            <consortium name="EnsemblPlants"/>
        </authorList>
    </citation>
    <scope>IDENTIFICATION</scope>
</reference>
<proteinExistence type="predicted"/>
<dbReference type="SUPFAM" id="SSF53098">
    <property type="entry name" value="Ribonuclease H-like"/>
    <property type="match status" value="1"/>
</dbReference>
<dbReference type="EnsemblPlants" id="QL08p005786:mrna">
    <property type="protein sequence ID" value="QL08p005786:mrna"/>
    <property type="gene ID" value="QL08p005786"/>
</dbReference>
<dbReference type="EMBL" id="LRBV02000008">
    <property type="status" value="NOT_ANNOTATED_CDS"/>
    <property type="molecule type" value="Genomic_DNA"/>
</dbReference>
<dbReference type="InterPro" id="IPR044730">
    <property type="entry name" value="RNase_H-like_dom_plant"/>
</dbReference>
<dbReference type="GO" id="GO:0004523">
    <property type="term" value="F:RNA-DNA hybrid ribonuclease activity"/>
    <property type="evidence" value="ECO:0007669"/>
    <property type="project" value="InterPro"/>
</dbReference>
<dbReference type="InterPro" id="IPR053151">
    <property type="entry name" value="RNase_H-like"/>
</dbReference>
<name>A0A7N2M8M5_QUELO</name>
<evidence type="ECO:0000259" key="1">
    <source>
        <dbReference type="Pfam" id="PF13456"/>
    </source>
</evidence>
<evidence type="ECO:0000313" key="2">
    <source>
        <dbReference type="EnsemblPlants" id="QL08p005786:mrna"/>
    </source>
</evidence>
<dbReference type="GO" id="GO:0003676">
    <property type="term" value="F:nucleic acid binding"/>
    <property type="evidence" value="ECO:0007669"/>
    <property type="project" value="InterPro"/>
</dbReference>
<reference evidence="2 3" key="1">
    <citation type="journal article" date="2016" name="G3 (Bethesda)">
        <title>First Draft Assembly and Annotation of the Genome of a California Endemic Oak Quercus lobata Nee (Fagaceae).</title>
        <authorList>
            <person name="Sork V.L."/>
            <person name="Fitz-Gibbon S.T."/>
            <person name="Puiu D."/>
            <person name="Crepeau M."/>
            <person name="Gugger P.F."/>
            <person name="Sherman R."/>
            <person name="Stevens K."/>
            <person name="Langley C.H."/>
            <person name="Pellegrini M."/>
            <person name="Salzberg S.L."/>
        </authorList>
    </citation>
    <scope>NUCLEOTIDE SEQUENCE [LARGE SCALE GENOMIC DNA]</scope>
    <source>
        <strain evidence="2 3">cv. SW786</strain>
    </source>
</reference>
<dbReference type="Proteomes" id="UP000594261">
    <property type="component" value="Chromosome 8"/>
</dbReference>
<dbReference type="InterPro" id="IPR036397">
    <property type="entry name" value="RNaseH_sf"/>
</dbReference>
<evidence type="ECO:0000313" key="3">
    <source>
        <dbReference type="Proteomes" id="UP000594261"/>
    </source>
</evidence>
<organism evidence="2 3">
    <name type="scientific">Quercus lobata</name>
    <name type="common">Valley oak</name>
    <dbReference type="NCBI Taxonomy" id="97700"/>
    <lineage>
        <taxon>Eukaryota</taxon>
        <taxon>Viridiplantae</taxon>
        <taxon>Streptophyta</taxon>
        <taxon>Embryophyta</taxon>
        <taxon>Tracheophyta</taxon>
        <taxon>Spermatophyta</taxon>
        <taxon>Magnoliopsida</taxon>
        <taxon>eudicotyledons</taxon>
        <taxon>Gunneridae</taxon>
        <taxon>Pentapetalae</taxon>
        <taxon>rosids</taxon>
        <taxon>fabids</taxon>
        <taxon>Fagales</taxon>
        <taxon>Fagaceae</taxon>
        <taxon>Quercus</taxon>
    </lineage>
</organism>
<dbReference type="PANTHER" id="PTHR47723">
    <property type="entry name" value="OS05G0353850 PROTEIN"/>
    <property type="match status" value="1"/>
</dbReference>
<dbReference type="Gene3D" id="3.30.420.10">
    <property type="entry name" value="Ribonuclease H-like superfamily/Ribonuclease H"/>
    <property type="match status" value="1"/>
</dbReference>
<dbReference type="InterPro" id="IPR012337">
    <property type="entry name" value="RNaseH-like_sf"/>
</dbReference>
<protein>
    <recommendedName>
        <fullName evidence="1">RNase H type-1 domain-containing protein</fullName>
    </recommendedName>
</protein>
<dbReference type="InParanoid" id="A0A7N2M8M5"/>
<feature type="domain" description="RNase H type-1" evidence="1">
    <location>
        <begin position="10"/>
        <end position="114"/>
    </location>
</feature>
<accession>A0A7N2M8M5</accession>
<sequence>MAESVNMEARDWNGKFVAVVCKQIHAPLGPLEVESKAVEVGLLFAKQLGVFDFIIEGDSLIVSRALSQSSSVPASIDAVIMGIRSAALEYCYNVYFSHVKRNANTPTHLLAKYAKGIVHHGELS</sequence>
<keyword evidence="3" id="KW-1185">Reference proteome</keyword>
<dbReference type="CDD" id="cd06222">
    <property type="entry name" value="RNase_H_like"/>
    <property type="match status" value="1"/>
</dbReference>